<protein>
    <recommendedName>
        <fullName evidence="3">Phage protein</fullName>
    </recommendedName>
</protein>
<comment type="caution">
    <text evidence="1">The sequence shown here is derived from an EMBL/GenBank/DDBJ whole genome shotgun (WGS) entry which is preliminary data.</text>
</comment>
<dbReference type="EMBL" id="JAAEEH010000016">
    <property type="protein sequence ID" value="NDL67542.1"/>
    <property type="molecule type" value="Genomic_DNA"/>
</dbReference>
<dbReference type="Proteomes" id="UP000461585">
    <property type="component" value="Unassembled WGS sequence"/>
</dbReference>
<keyword evidence="2" id="KW-1185">Reference proteome</keyword>
<proteinExistence type="predicted"/>
<dbReference type="RefSeq" id="WP_162370271.1">
    <property type="nucleotide sequence ID" value="NZ_JAAEEH010000016.1"/>
</dbReference>
<evidence type="ECO:0008006" key="3">
    <source>
        <dbReference type="Google" id="ProtNLM"/>
    </source>
</evidence>
<evidence type="ECO:0000313" key="1">
    <source>
        <dbReference type="EMBL" id="NDL67542.1"/>
    </source>
</evidence>
<accession>A0A7X5HVQ2</accession>
<dbReference type="AlphaFoldDB" id="A0A7X5HVQ2"/>
<evidence type="ECO:0000313" key="2">
    <source>
        <dbReference type="Proteomes" id="UP000461585"/>
    </source>
</evidence>
<reference evidence="1 2" key="1">
    <citation type="submission" date="2020-01" db="EMBL/GenBank/DDBJ databases">
        <title>Anaeroalcalibacter tamaniensis gen. nov., sp. nov., moderately halophilic strictly anaerobic fermenter bacterium from mud volcano of Taman peninsula.</title>
        <authorList>
            <person name="Frolova A."/>
            <person name="Merkel A.Y."/>
            <person name="Slobodkin A.I."/>
        </authorList>
    </citation>
    <scope>NUCLEOTIDE SEQUENCE [LARGE SCALE GENOMIC DNA]</scope>
    <source>
        <strain evidence="1 2">F-3ap</strain>
    </source>
</reference>
<organism evidence="1 2">
    <name type="scientific">Anaerotalea alkaliphila</name>
    <dbReference type="NCBI Taxonomy" id="2662126"/>
    <lineage>
        <taxon>Bacteria</taxon>
        <taxon>Bacillati</taxon>
        <taxon>Bacillota</taxon>
        <taxon>Clostridia</taxon>
        <taxon>Eubacteriales</taxon>
        <taxon>Anaerotalea</taxon>
    </lineage>
</organism>
<gene>
    <name evidence="1" type="ORF">GXN74_07265</name>
</gene>
<sequence>MKLGPRMPSLGKRIGARTSVKRQAVHRLGLKMPRGLGWMRNPKKYAYNKVYNRTSFDVFGMLKKLFK</sequence>
<name>A0A7X5HVQ2_9FIRM</name>